<evidence type="ECO:0000313" key="9">
    <source>
        <dbReference type="EMBL" id="KAG8060280.1"/>
    </source>
</evidence>
<dbReference type="InterPro" id="IPR053937">
    <property type="entry name" value="GOST_TM"/>
</dbReference>
<feature type="transmembrane region" description="Helical" evidence="6">
    <location>
        <begin position="433"/>
        <end position="455"/>
    </location>
</feature>
<evidence type="ECO:0000259" key="8">
    <source>
        <dbReference type="Pfam" id="PF21904"/>
    </source>
</evidence>
<feature type="transmembrane region" description="Helical" evidence="6">
    <location>
        <begin position="383"/>
        <end position="405"/>
    </location>
</feature>
<feature type="transmembrane region" description="Helical" evidence="6">
    <location>
        <begin position="279"/>
        <end position="295"/>
    </location>
</feature>
<dbReference type="InterPro" id="IPR054103">
    <property type="entry name" value="CAND6-7_N"/>
</dbReference>
<keyword evidence="3" id="KW-0732">Signal</keyword>
<dbReference type="Pfam" id="PF06814">
    <property type="entry name" value="GOST_TM"/>
    <property type="match status" value="1"/>
</dbReference>
<dbReference type="GO" id="GO:0016020">
    <property type="term" value="C:membrane"/>
    <property type="evidence" value="ECO:0007669"/>
    <property type="project" value="UniProtKB-SubCell"/>
</dbReference>
<evidence type="ECO:0000256" key="1">
    <source>
        <dbReference type="ARBA" id="ARBA00004141"/>
    </source>
</evidence>
<evidence type="ECO:0000313" key="10">
    <source>
        <dbReference type="Proteomes" id="UP000729402"/>
    </source>
</evidence>
<evidence type="ECO:0000256" key="3">
    <source>
        <dbReference type="ARBA" id="ARBA00022729"/>
    </source>
</evidence>
<reference evidence="9" key="1">
    <citation type="journal article" date="2021" name="bioRxiv">
        <title>Whole Genome Assembly and Annotation of Northern Wild Rice, Zizania palustris L., Supports a Whole Genome Duplication in the Zizania Genus.</title>
        <authorList>
            <person name="Haas M."/>
            <person name="Kono T."/>
            <person name="Macchietto M."/>
            <person name="Millas R."/>
            <person name="McGilp L."/>
            <person name="Shao M."/>
            <person name="Duquette J."/>
            <person name="Hirsch C.N."/>
            <person name="Kimball J."/>
        </authorList>
    </citation>
    <scope>NUCLEOTIDE SEQUENCE</scope>
    <source>
        <tissue evidence="9">Fresh leaf tissue</tissue>
    </source>
</reference>
<name>A0A8J5SBZ2_ZIZPA</name>
<feature type="transmembrane region" description="Helical" evidence="6">
    <location>
        <begin position="315"/>
        <end position="341"/>
    </location>
</feature>
<accession>A0A8J5SBZ2</accession>
<proteinExistence type="predicted"/>
<gene>
    <name evidence="9" type="ORF">GUJ93_ZPchr0002g25161</name>
</gene>
<keyword evidence="10" id="KW-1185">Reference proteome</keyword>
<dbReference type="Proteomes" id="UP000729402">
    <property type="component" value="Unassembled WGS sequence"/>
</dbReference>
<dbReference type="PANTHER" id="PTHR21229:SF23">
    <property type="entry name" value="OS02G0618700 PROTEIN"/>
    <property type="match status" value="1"/>
</dbReference>
<keyword evidence="4 6" id="KW-1133">Transmembrane helix</keyword>
<evidence type="ECO:0000256" key="6">
    <source>
        <dbReference type="SAM" id="Phobius"/>
    </source>
</evidence>
<dbReference type="AlphaFoldDB" id="A0A8J5SBZ2"/>
<comment type="caution">
    <text evidence="9">The sequence shown here is derived from an EMBL/GenBank/DDBJ whole genome shotgun (WGS) entry which is preliminary data.</text>
</comment>
<keyword evidence="2 6" id="KW-0812">Transmembrane</keyword>
<dbReference type="PANTHER" id="PTHR21229">
    <property type="entry name" value="LUNG SEVEN TRANSMEMBRANE RECEPTOR"/>
    <property type="match status" value="1"/>
</dbReference>
<dbReference type="InterPro" id="IPR009637">
    <property type="entry name" value="GPR107/GPR108-like"/>
</dbReference>
<evidence type="ECO:0000259" key="7">
    <source>
        <dbReference type="Pfam" id="PF06814"/>
    </source>
</evidence>
<dbReference type="GO" id="GO:0005794">
    <property type="term" value="C:Golgi apparatus"/>
    <property type="evidence" value="ECO:0007669"/>
    <property type="project" value="TreeGrafter"/>
</dbReference>
<evidence type="ECO:0000256" key="5">
    <source>
        <dbReference type="ARBA" id="ARBA00023136"/>
    </source>
</evidence>
<feature type="transmembrane region" description="Helical" evidence="6">
    <location>
        <begin position="461"/>
        <end position="480"/>
    </location>
</feature>
<dbReference type="Pfam" id="PF21904">
    <property type="entry name" value="CAND6-7_N"/>
    <property type="match status" value="1"/>
</dbReference>
<evidence type="ECO:0000256" key="2">
    <source>
        <dbReference type="ARBA" id="ARBA00022692"/>
    </source>
</evidence>
<feature type="domain" description="CAND6/7 N-terminal" evidence="8">
    <location>
        <begin position="90"/>
        <end position="227"/>
    </location>
</feature>
<feature type="transmembrane region" description="Helical" evidence="6">
    <location>
        <begin position="353"/>
        <end position="371"/>
    </location>
</feature>
<evidence type="ECO:0000256" key="4">
    <source>
        <dbReference type="ARBA" id="ARBA00022989"/>
    </source>
</evidence>
<sequence length="513" mass="56457">MAIDKPANLLSISIGAPHPSAPARMNNACDDSCTGNSKARSMQQAERLIRVALHDMHARSPARSMGASLAVAVVLLLLVRATDAEIRTTLIVADMRPLILFEQFGFERGGKATLSIRRSAWKLRSGSRLTGVDPSQMGFVLISGNQFPRINNESEYAAADPGDNGNGGKFCVLTSEHALPVLRLSDVPPGGVTTTVTIDDPDEYAVLFSNCQDGVEVTMDVRTEMYNVRGGVSDGPRDYLPVGLQPLPTIYTAVSVVYFAFLAAWACACVRHRATAERIHAVMGALLLFKALKMACAAEDSWHVERTGTPHGWDVAFYVFGFFKGVLLFTVIILIGTGWSFLKPYLQEREKNVLMIVIPLQVIENLLLVVIGETGPTGPDWIVWNQVFLLVDVICCCAVFFPIIWSIRSMREASRTDGKAALNLQKLTLFKRFYVVVVGYLYFTRIIASAFLALLSYKYQWGVNVAIEAASFAFYLFVFYDFQPVEKNPYLYIGDTTEHAGAGGELEMDDGAF</sequence>
<feature type="transmembrane region" description="Helical" evidence="6">
    <location>
        <begin position="250"/>
        <end position="270"/>
    </location>
</feature>
<reference evidence="9" key="2">
    <citation type="submission" date="2021-02" db="EMBL/GenBank/DDBJ databases">
        <authorList>
            <person name="Kimball J.A."/>
            <person name="Haas M.W."/>
            <person name="Macchietto M."/>
            <person name="Kono T."/>
            <person name="Duquette J."/>
            <person name="Shao M."/>
        </authorList>
    </citation>
    <scope>NUCLEOTIDE SEQUENCE</scope>
    <source>
        <tissue evidence="9">Fresh leaf tissue</tissue>
    </source>
</reference>
<dbReference type="EMBL" id="JAAALK010000287">
    <property type="protein sequence ID" value="KAG8060280.1"/>
    <property type="molecule type" value="Genomic_DNA"/>
</dbReference>
<dbReference type="OrthoDB" id="29657at2759"/>
<organism evidence="9 10">
    <name type="scientific">Zizania palustris</name>
    <name type="common">Northern wild rice</name>
    <dbReference type="NCBI Taxonomy" id="103762"/>
    <lineage>
        <taxon>Eukaryota</taxon>
        <taxon>Viridiplantae</taxon>
        <taxon>Streptophyta</taxon>
        <taxon>Embryophyta</taxon>
        <taxon>Tracheophyta</taxon>
        <taxon>Spermatophyta</taxon>
        <taxon>Magnoliopsida</taxon>
        <taxon>Liliopsida</taxon>
        <taxon>Poales</taxon>
        <taxon>Poaceae</taxon>
        <taxon>BOP clade</taxon>
        <taxon>Oryzoideae</taxon>
        <taxon>Oryzeae</taxon>
        <taxon>Zizaniinae</taxon>
        <taxon>Zizania</taxon>
    </lineage>
</organism>
<keyword evidence="5 6" id="KW-0472">Membrane</keyword>
<comment type="subcellular location">
    <subcellularLocation>
        <location evidence="1">Membrane</location>
        <topology evidence="1">Multi-pass membrane protein</topology>
    </subcellularLocation>
</comment>
<protein>
    <submittedName>
        <fullName evidence="9">Uncharacterized protein</fullName>
    </submittedName>
</protein>
<feature type="domain" description="GOST seven transmembrane" evidence="7">
    <location>
        <begin position="246"/>
        <end position="488"/>
    </location>
</feature>